<proteinExistence type="predicted"/>
<keyword evidence="3" id="KW-1185">Reference proteome</keyword>
<dbReference type="EMBL" id="BSYO01000028">
    <property type="protein sequence ID" value="GMH24824.1"/>
    <property type="molecule type" value="Genomic_DNA"/>
</dbReference>
<feature type="region of interest" description="Disordered" evidence="1">
    <location>
        <begin position="119"/>
        <end position="147"/>
    </location>
</feature>
<evidence type="ECO:0000256" key="1">
    <source>
        <dbReference type="SAM" id="MobiDB-lite"/>
    </source>
</evidence>
<reference evidence="2" key="1">
    <citation type="submission" date="2023-05" db="EMBL/GenBank/DDBJ databases">
        <title>Nepenthes gracilis genome sequencing.</title>
        <authorList>
            <person name="Fukushima K."/>
        </authorList>
    </citation>
    <scope>NUCLEOTIDE SEQUENCE</scope>
    <source>
        <strain evidence="2">SING2019-196</strain>
    </source>
</reference>
<gene>
    <name evidence="2" type="ORF">Nepgr_026667</name>
</gene>
<dbReference type="Proteomes" id="UP001279734">
    <property type="component" value="Unassembled WGS sequence"/>
</dbReference>
<comment type="caution">
    <text evidence="2">The sequence shown here is derived from an EMBL/GenBank/DDBJ whole genome shotgun (WGS) entry which is preliminary data.</text>
</comment>
<evidence type="ECO:0000313" key="3">
    <source>
        <dbReference type="Proteomes" id="UP001279734"/>
    </source>
</evidence>
<accession>A0AAD3Y2B1</accession>
<dbReference type="AlphaFoldDB" id="A0AAD3Y2B1"/>
<name>A0AAD3Y2B1_NEPGR</name>
<sequence>MGTAYKASAKHLTRLSHHLALTPKAIKQASKAKKPDYPATPVVRGARHLGALNPCPHDGRYHRQLYWCGANSNLAPKERPFGIDQESLDKIHSDDEREQREAACSSQPRRALPLITVKKQKQTSGTKFSPGSEVVAKPPARLGLGGAPEQPFYVVVTRRKQSHQE</sequence>
<evidence type="ECO:0000313" key="2">
    <source>
        <dbReference type="EMBL" id="GMH24824.1"/>
    </source>
</evidence>
<organism evidence="2 3">
    <name type="scientific">Nepenthes gracilis</name>
    <name type="common">Slender pitcher plant</name>
    <dbReference type="NCBI Taxonomy" id="150966"/>
    <lineage>
        <taxon>Eukaryota</taxon>
        <taxon>Viridiplantae</taxon>
        <taxon>Streptophyta</taxon>
        <taxon>Embryophyta</taxon>
        <taxon>Tracheophyta</taxon>
        <taxon>Spermatophyta</taxon>
        <taxon>Magnoliopsida</taxon>
        <taxon>eudicotyledons</taxon>
        <taxon>Gunneridae</taxon>
        <taxon>Pentapetalae</taxon>
        <taxon>Caryophyllales</taxon>
        <taxon>Nepenthaceae</taxon>
        <taxon>Nepenthes</taxon>
    </lineage>
</organism>
<protein>
    <submittedName>
        <fullName evidence="2">Uncharacterized protein</fullName>
    </submittedName>
</protein>